<accession>A0A077ZQ47</accession>
<dbReference type="SUPFAM" id="SSF56815">
    <property type="entry name" value="Sec1/munc18-like (SM) proteins"/>
    <property type="match status" value="1"/>
</dbReference>
<evidence type="ECO:0000313" key="2">
    <source>
        <dbReference type="EMBL" id="CDW72057.1"/>
    </source>
</evidence>
<evidence type="ECO:0000256" key="1">
    <source>
        <dbReference type="ARBA" id="ARBA00009884"/>
    </source>
</evidence>
<dbReference type="AlphaFoldDB" id="A0A077ZQ47"/>
<dbReference type="Pfam" id="PF00995">
    <property type="entry name" value="Sec1"/>
    <property type="match status" value="1"/>
</dbReference>
<dbReference type="Gene3D" id="3.40.50.1910">
    <property type="match status" value="1"/>
</dbReference>
<protein>
    <submittedName>
        <fullName evidence="2">Sec1 family protein</fullName>
    </submittedName>
</protein>
<comment type="similarity">
    <text evidence="1">Belongs to the STXBP/unc-18/SEC1 family.</text>
</comment>
<proteinExistence type="inferred from homology"/>
<dbReference type="OrthoDB" id="10251230at2759"/>
<dbReference type="GO" id="GO:0016192">
    <property type="term" value="P:vesicle-mediated transport"/>
    <property type="evidence" value="ECO:0007669"/>
    <property type="project" value="InterPro"/>
</dbReference>
<reference evidence="2 3" key="1">
    <citation type="submission" date="2014-06" db="EMBL/GenBank/DDBJ databases">
        <authorList>
            <person name="Swart Estienne"/>
        </authorList>
    </citation>
    <scope>NUCLEOTIDE SEQUENCE [LARGE SCALE GENOMIC DNA]</scope>
    <source>
        <strain evidence="2 3">130c</strain>
    </source>
</reference>
<dbReference type="PIRSF" id="PIRSF005715">
    <property type="entry name" value="VPS45_Sec1"/>
    <property type="match status" value="1"/>
</dbReference>
<dbReference type="InterPro" id="IPR001619">
    <property type="entry name" value="Sec1-like"/>
</dbReference>
<dbReference type="FunCoup" id="A0A077ZQ47">
    <property type="interactions" value="652"/>
</dbReference>
<dbReference type="InterPro" id="IPR043127">
    <property type="entry name" value="Sec-1-like_dom3a"/>
</dbReference>
<dbReference type="Gene3D" id="3.40.50.2060">
    <property type="match status" value="1"/>
</dbReference>
<dbReference type="InterPro" id="IPR027482">
    <property type="entry name" value="Sec1-like_dom2"/>
</dbReference>
<dbReference type="Gene3D" id="3.90.830.10">
    <property type="entry name" value="Syntaxin Binding Protein 1, Chain A, domain 2"/>
    <property type="match status" value="1"/>
</dbReference>
<dbReference type="Proteomes" id="UP000039865">
    <property type="component" value="Unassembled WGS sequence"/>
</dbReference>
<sequence>MDQHNSFEFFEDEDEDHRIDLLETQKKIFQSIFNLTSNADLSEDDELEIELSNGLRMDKRILTFKVLVFDNIASNILANIMKVGALRDCNITLHMSINSKREQIPDIPAIYLIYEPQEAIFKKIAEDSINGIYDYFFVNFMKPISAELLDQFAIEMVKANTAHKICQVQYNYLGYQALSQNCFTLPNGRDNFKGIYTGKDSLFEEAINHSASGLLSLFKSIGKIPIVRVINGEISDKVYKRLNLIYQQAESDDKTKTGNKQDRPLLIILDRNLDLHTMLYHSWTYISLIEDIYGIKNNQFQHYDETTKAMLTYDIDFQSDEILRENAFKEFGEAAPNVDKALNSWKEEYDQISRKTNPGQVHDISQNLTSAMDQIPQMTERKKKIDMHINVASKILEDIKRRGIDKLQDVEDEIMTSKQMSNATKNIFMEFMRKDTQKQDEFEDKMRLLLIYIICSSDLTDIKQILDTLKTIHNDQFDEEFVQGLLKKRKDFENIVGSGSLQNQQPTQSFISGLAKQVTKGSKSLISNLANLMAEQKNLIHYNLVKKVIQNVQSKTVVQSESYYDIKTGEKSQQFKAQLKNVIVYVVGGGSYYEYECMKRLEDETKIQIIYGSDYIFQPLEFYQELHKLSK</sequence>
<dbReference type="InterPro" id="IPR043154">
    <property type="entry name" value="Sec-1-like_dom1"/>
</dbReference>
<dbReference type="OMA" id="VNDLRAW"/>
<gene>
    <name evidence="2" type="primary">Contig13559.g14468</name>
    <name evidence="2" type="ORF">STYLEM_1011</name>
</gene>
<dbReference type="InParanoid" id="A0A077ZQ47"/>
<name>A0A077ZQ47_STYLE</name>
<evidence type="ECO:0000313" key="3">
    <source>
        <dbReference type="Proteomes" id="UP000039865"/>
    </source>
</evidence>
<dbReference type="InterPro" id="IPR036045">
    <property type="entry name" value="Sec1-like_sf"/>
</dbReference>
<dbReference type="Gene3D" id="1.25.40.60">
    <property type="match status" value="1"/>
</dbReference>
<keyword evidence="3" id="KW-1185">Reference proteome</keyword>
<dbReference type="EMBL" id="CCKQ01000968">
    <property type="protein sequence ID" value="CDW72057.1"/>
    <property type="molecule type" value="Genomic_DNA"/>
</dbReference>
<organism evidence="2 3">
    <name type="scientific">Stylonychia lemnae</name>
    <name type="common">Ciliate</name>
    <dbReference type="NCBI Taxonomy" id="5949"/>
    <lineage>
        <taxon>Eukaryota</taxon>
        <taxon>Sar</taxon>
        <taxon>Alveolata</taxon>
        <taxon>Ciliophora</taxon>
        <taxon>Intramacronucleata</taxon>
        <taxon>Spirotrichea</taxon>
        <taxon>Stichotrichia</taxon>
        <taxon>Sporadotrichida</taxon>
        <taxon>Oxytrichidae</taxon>
        <taxon>Stylonychinae</taxon>
        <taxon>Stylonychia</taxon>
    </lineage>
</organism>
<dbReference type="PANTHER" id="PTHR11679">
    <property type="entry name" value="VESICLE PROTEIN SORTING-ASSOCIATED"/>
    <property type="match status" value="1"/>
</dbReference>